<sequence>MRKILYLTPVLSYPSIQGHQVMAYNRIVSLSKNEDNYVTLVCFYDDKIGYRTLIEKLSIYNVNVIGIYLPKYKSILRLLKSIISENPFQVSYYYDDQMSKVLNNQFLSDFDVIHCSTLRMAQYCIDYSHKVLLDLIDSMTLNISSRLSKEKFVKKIFYKIEYHKIKKYEEKLVAAFPFITVVGTKDKLAIGNDEKIIEIPLGINTEKFFQYSELSLDKRIIFTGNMSYTPNIVAVQWFLSNCWDIVKSRVPEASFYIVGANPNKNILSLHGTKGIIVLPNVESIADELNKARVAVAPMQIGSGMQNKILEAMACSLPVITTPLGLGSIQASNNVDIIVSDEPLDYAECCISLLENYDKCRSIGTKGHNLVIEKYSNGVQIKRLVSFYDSIIKLK</sequence>
<evidence type="ECO:0008006" key="3">
    <source>
        <dbReference type="Google" id="ProtNLM"/>
    </source>
</evidence>
<dbReference type="CDD" id="cd03801">
    <property type="entry name" value="GT4_PimA-like"/>
    <property type="match status" value="1"/>
</dbReference>
<dbReference type="Proteomes" id="UP000239590">
    <property type="component" value="Unassembled WGS sequence"/>
</dbReference>
<dbReference type="EMBL" id="PTRA01000001">
    <property type="protein sequence ID" value="PQA58315.1"/>
    <property type="molecule type" value="Genomic_DNA"/>
</dbReference>
<dbReference type="Gene3D" id="3.40.50.2000">
    <property type="entry name" value="Glycogen Phosphorylase B"/>
    <property type="match status" value="2"/>
</dbReference>
<dbReference type="Pfam" id="PF13692">
    <property type="entry name" value="Glyco_trans_1_4"/>
    <property type="match status" value="1"/>
</dbReference>
<dbReference type="RefSeq" id="WP_104709543.1">
    <property type="nucleotide sequence ID" value="NZ_PTRA01000001.1"/>
</dbReference>
<reference evidence="2" key="1">
    <citation type="submission" date="2018-02" db="EMBL/GenBank/DDBJ databases">
        <title>Genome sequencing of Solimonas sp. HR-BB.</title>
        <authorList>
            <person name="Lee Y."/>
            <person name="Jeon C.O."/>
        </authorList>
    </citation>
    <scope>NUCLEOTIDE SEQUENCE [LARGE SCALE GENOMIC DNA]</scope>
    <source>
        <strain evidence="2">HR-U</strain>
    </source>
</reference>
<dbReference type="PANTHER" id="PTHR12526">
    <property type="entry name" value="GLYCOSYLTRANSFERASE"/>
    <property type="match status" value="1"/>
</dbReference>
<dbReference type="OrthoDB" id="1450439at2"/>
<comment type="caution">
    <text evidence="1">The sequence shown here is derived from an EMBL/GenBank/DDBJ whole genome shotgun (WGS) entry which is preliminary data.</text>
</comment>
<dbReference type="SUPFAM" id="SSF53756">
    <property type="entry name" value="UDP-Glycosyltransferase/glycogen phosphorylase"/>
    <property type="match status" value="1"/>
</dbReference>
<name>A0A2S7IKW5_9BACT</name>
<protein>
    <recommendedName>
        <fullName evidence="3">Glycosyltransferase</fullName>
    </recommendedName>
</protein>
<accession>A0A2S7IKW5</accession>
<dbReference type="AlphaFoldDB" id="A0A2S7IKW5"/>
<proteinExistence type="predicted"/>
<evidence type="ECO:0000313" key="1">
    <source>
        <dbReference type="EMBL" id="PQA58315.1"/>
    </source>
</evidence>
<organism evidence="1 2">
    <name type="scientific">Siphonobacter curvatus</name>
    <dbReference type="NCBI Taxonomy" id="2094562"/>
    <lineage>
        <taxon>Bacteria</taxon>
        <taxon>Pseudomonadati</taxon>
        <taxon>Bacteroidota</taxon>
        <taxon>Cytophagia</taxon>
        <taxon>Cytophagales</taxon>
        <taxon>Cytophagaceae</taxon>
        <taxon>Siphonobacter</taxon>
    </lineage>
</organism>
<evidence type="ECO:0000313" key="2">
    <source>
        <dbReference type="Proteomes" id="UP000239590"/>
    </source>
</evidence>
<gene>
    <name evidence="1" type="ORF">C5O19_01160</name>
</gene>
<keyword evidence="2" id="KW-1185">Reference proteome</keyword>